<evidence type="ECO:0000256" key="2">
    <source>
        <dbReference type="SAM" id="MobiDB-lite"/>
    </source>
</evidence>
<dbReference type="InterPro" id="IPR052580">
    <property type="entry name" value="Lipid_Hydrolase"/>
</dbReference>
<dbReference type="GO" id="GO:0006629">
    <property type="term" value="P:lipid metabolic process"/>
    <property type="evidence" value="ECO:0007669"/>
    <property type="project" value="UniProtKB-KW"/>
</dbReference>
<organism evidence="4">
    <name type="scientific">viral metagenome</name>
    <dbReference type="NCBI Taxonomy" id="1070528"/>
    <lineage>
        <taxon>unclassified sequences</taxon>
        <taxon>metagenomes</taxon>
        <taxon>organismal metagenomes</taxon>
    </lineage>
</organism>
<feature type="domain" description="PNPLA" evidence="3">
    <location>
        <begin position="6"/>
        <end position="192"/>
    </location>
</feature>
<evidence type="ECO:0000313" key="4">
    <source>
        <dbReference type="EMBL" id="QHT33310.1"/>
    </source>
</evidence>
<feature type="compositionally biased region" description="Basic and acidic residues" evidence="2">
    <location>
        <begin position="318"/>
        <end position="327"/>
    </location>
</feature>
<name>A0A6C0EYK6_9ZZZZ</name>
<dbReference type="PANTHER" id="PTHR46394">
    <property type="entry name" value="ANNEXIN"/>
    <property type="match status" value="1"/>
</dbReference>
<dbReference type="InterPro" id="IPR016035">
    <property type="entry name" value="Acyl_Trfase/lysoPLipase"/>
</dbReference>
<accession>A0A6C0EYK6</accession>
<sequence length="327" mass="37574">MTIKHLVLGGGGPFGLVAFGALKYLHDIQFWNIKDIKTIYATSVGAYVSVFLTLGYDYDYIYEYAVKRPWEKAFKDVGMDNFIDFYKKRGFIDLYPIYFRSYNILLEAKGLSPNITLKQYYDYCGIEFNFITTEINKFSKVILSHKTYPDLELVKAICMTSSFPGVFRPIFIGDKCYTDGGIFCNYPLKICLEETACDINEILGIRKLYEPDNLLIDDNSTILEYLGKMLNNAFDYINNERAIPYIPYGIECDMNIFSDYETWINVPISQECRAVLIDTGANCGKSSYEKWIKQNIVQCGDNRIVSTQQDSQNVPLSEDTHSTNKEL</sequence>
<dbReference type="PANTHER" id="PTHR46394:SF1">
    <property type="entry name" value="PNPLA DOMAIN-CONTAINING PROTEIN"/>
    <property type="match status" value="1"/>
</dbReference>
<dbReference type="AlphaFoldDB" id="A0A6C0EYK6"/>
<evidence type="ECO:0000256" key="1">
    <source>
        <dbReference type="ARBA" id="ARBA00023098"/>
    </source>
</evidence>
<keyword evidence="1" id="KW-0443">Lipid metabolism</keyword>
<dbReference type="Gene3D" id="3.40.1090.10">
    <property type="entry name" value="Cytosolic phospholipase A2 catalytic domain"/>
    <property type="match status" value="2"/>
</dbReference>
<protein>
    <recommendedName>
        <fullName evidence="3">PNPLA domain-containing protein</fullName>
    </recommendedName>
</protein>
<feature type="region of interest" description="Disordered" evidence="2">
    <location>
        <begin position="308"/>
        <end position="327"/>
    </location>
</feature>
<dbReference type="EMBL" id="MN738962">
    <property type="protein sequence ID" value="QHT33310.1"/>
    <property type="molecule type" value="Genomic_DNA"/>
</dbReference>
<reference evidence="4" key="1">
    <citation type="journal article" date="2020" name="Nature">
        <title>Giant virus diversity and host interactions through global metagenomics.</title>
        <authorList>
            <person name="Schulz F."/>
            <person name="Roux S."/>
            <person name="Paez-Espino D."/>
            <person name="Jungbluth S."/>
            <person name="Walsh D.A."/>
            <person name="Denef V.J."/>
            <person name="McMahon K.D."/>
            <person name="Konstantinidis K.T."/>
            <person name="Eloe-Fadrosh E.A."/>
            <person name="Kyrpides N.C."/>
            <person name="Woyke T."/>
        </authorList>
    </citation>
    <scope>NUCLEOTIDE SEQUENCE</scope>
    <source>
        <strain evidence="4">GVMAG-M-3300009161-34</strain>
    </source>
</reference>
<dbReference type="Pfam" id="PF01734">
    <property type="entry name" value="Patatin"/>
    <property type="match status" value="1"/>
</dbReference>
<proteinExistence type="predicted"/>
<evidence type="ECO:0000259" key="3">
    <source>
        <dbReference type="PROSITE" id="PS51635"/>
    </source>
</evidence>
<dbReference type="PROSITE" id="PS51635">
    <property type="entry name" value="PNPLA"/>
    <property type="match status" value="1"/>
</dbReference>
<dbReference type="InterPro" id="IPR002641">
    <property type="entry name" value="PNPLA_dom"/>
</dbReference>
<dbReference type="SUPFAM" id="SSF52151">
    <property type="entry name" value="FabD/lysophospholipase-like"/>
    <property type="match status" value="1"/>
</dbReference>